<dbReference type="OrthoDB" id="4207188at2759"/>
<dbReference type="VEuPathDB" id="FungiDB:I7I51_07731"/>
<gene>
    <name evidence="1" type="ORF">I7I51_07731</name>
</gene>
<dbReference type="EMBL" id="CP069109">
    <property type="protein sequence ID" value="QSS58308.1"/>
    <property type="molecule type" value="Genomic_DNA"/>
</dbReference>
<dbReference type="Proteomes" id="UP000663671">
    <property type="component" value="Chromosome 2"/>
</dbReference>
<organism evidence="1 2">
    <name type="scientific">Ajellomyces capsulatus</name>
    <name type="common">Darling's disease fungus</name>
    <name type="synonym">Histoplasma capsulatum</name>
    <dbReference type="NCBI Taxonomy" id="5037"/>
    <lineage>
        <taxon>Eukaryota</taxon>
        <taxon>Fungi</taxon>
        <taxon>Dikarya</taxon>
        <taxon>Ascomycota</taxon>
        <taxon>Pezizomycotina</taxon>
        <taxon>Eurotiomycetes</taxon>
        <taxon>Eurotiomycetidae</taxon>
        <taxon>Onygenales</taxon>
        <taxon>Ajellomycetaceae</taxon>
        <taxon>Histoplasma</taxon>
    </lineage>
</organism>
<evidence type="ECO:0000313" key="2">
    <source>
        <dbReference type="Proteomes" id="UP000663671"/>
    </source>
</evidence>
<protein>
    <submittedName>
        <fullName evidence="1">Uncharacterized protein</fullName>
    </submittedName>
</protein>
<proteinExistence type="predicted"/>
<evidence type="ECO:0000313" key="1">
    <source>
        <dbReference type="EMBL" id="QSS58308.1"/>
    </source>
</evidence>
<sequence length="111" mass="12354">MNQPSASITIIPLLEFNTLASAYHSHGLIISAFRSQTLPMKHLRLTLRESICVNIEYLEKGSPSDAYMAMHEFGPWDSNELKVMKSISVMLVAFVPRAISDREAEEQAAGC</sequence>
<dbReference type="AlphaFoldDB" id="A0A8A1LVV2"/>
<reference evidence="1" key="1">
    <citation type="submission" date="2021-01" db="EMBL/GenBank/DDBJ databases">
        <title>Chromosome-level genome assembly of a human fungal pathogen reveals clustering of transcriptionally co-regulated genes.</title>
        <authorList>
            <person name="Voorhies M."/>
            <person name="Cohen S."/>
            <person name="Shea T.P."/>
            <person name="Petrus S."/>
            <person name="Munoz J.F."/>
            <person name="Poplawski S."/>
            <person name="Goldman W.E."/>
            <person name="Michael T."/>
            <person name="Cuomo C.A."/>
            <person name="Sil A."/>
            <person name="Beyhan S."/>
        </authorList>
    </citation>
    <scope>NUCLEOTIDE SEQUENCE</scope>
    <source>
        <strain evidence="1">WU24</strain>
    </source>
</reference>
<name>A0A8A1LVV2_AJECA</name>
<accession>A0A8A1LVV2</accession>